<dbReference type="Pfam" id="PF02779">
    <property type="entry name" value="Transket_pyr"/>
    <property type="match status" value="1"/>
</dbReference>
<dbReference type="EC" id="2.2.1.7" evidence="5"/>
<dbReference type="Gene3D" id="3.40.50.970">
    <property type="match status" value="2"/>
</dbReference>
<dbReference type="Pfam" id="PF02780">
    <property type="entry name" value="Transketolase_C"/>
    <property type="match status" value="1"/>
</dbReference>
<keyword evidence="14" id="KW-1185">Reference proteome</keyword>
<dbReference type="RefSeq" id="WP_345395431.1">
    <property type="nucleotide sequence ID" value="NZ_BAABLA010000023.1"/>
</dbReference>
<keyword evidence="10" id="KW-0786">Thiamine pyrophosphate</keyword>
<dbReference type="InterPro" id="IPR033248">
    <property type="entry name" value="Transketolase_C"/>
</dbReference>
<dbReference type="PANTHER" id="PTHR43322:SF5">
    <property type="entry name" value="1-DEOXY-D-XYLULOSE-5-PHOSPHATE SYNTHASE, CHLOROPLASTIC"/>
    <property type="match status" value="1"/>
</dbReference>
<evidence type="ECO:0000313" key="13">
    <source>
        <dbReference type="EMBL" id="MFC6870321.1"/>
    </source>
</evidence>
<dbReference type="SUPFAM" id="SSF52922">
    <property type="entry name" value="TK C-terminal domain-like"/>
    <property type="match status" value="1"/>
</dbReference>
<comment type="pathway">
    <text evidence="2">Metabolic intermediate biosynthesis; 1-deoxy-D-xylulose 5-phosphate biosynthesis; 1-deoxy-D-xylulose 5-phosphate from D-glyceraldehyde 3-phosphate and pyruvate: step 1/1.</text>
</comment>
<dbReference type="SUPFAM" id="SSF52518">
    <property type="entry name" value="Thiamin diphosphate-binding fold (THDP-binding)"/>
    <property type="match status" value="2"/>
</dbReference>
<keyword evidence="8" id="KW-0460">Magnesium</keyword>
<dbReference type="InterPro" id="IPR029061">
    <property type="entry name" value="THDP-binding"/>
</dbReference>
<evidence type="ECO:0000313" key="14">
    <source>
        <dbReference type="Proteomes" id="UP001596337"/>
    </source>
</evidence>
<evidence type="ECO:0000256" key="6">
    <source>
        <dbReference type="ARBA" id="ARBA00022679"/>
    </source>
</evidence>
<dbReference type="InterPro" id="IPR009014">
    <property type="entry name" value="Transketo_C/PFOR_II"/>
</dbReference>
<organism evidence="13 14">
    <name type="scientific">Haloechinothrix salitolerans</name>
    <dbReference type="NCBI Taxonomy" id="926830"/>
    <lineage>
        <taxon>Bacteria</taxon>
        <taxon>Bacillati</taxon>
        <taxon>Actinomycetota</taxon>
        <taxon>Actinomycetes</taxon>
        <taxon>Pseudonocardiales</taxon>
        <taxon>Pseudonocardiaceae</taxon>
        <taxon>Haloechinothrix</taxon>
    </lineage>
</organism>
<keyword evidence="9" id="KW-0784">Thiamine biosynthesis</keyword>
<keyword evidence="7" id="KW-0479">Metal-binding</keyword>
<accession>A0ABW2C5E0</accession>
<evidence type="ECO:0000256" key="10">
    <source>
        <dbReference type="ARBA" id="ARBA00023052"/>
    </source>
</evidence>
<comment type="caution">
    <text evidence="13">The sequence shown here is derived from an EMBL/GenBank/DDBJ whole genome shotgun (WGS) entry which is preliminary data.</text>
</comment>
<evidence type="ECO:0000256" key="8">
    <source>
        <dbReference type="ARBA" id="ARBA00022842"/>
    </source>
</evidence>
<dbReference type="CDD" id="cd07033">
    <property type="entry name" value="TPP_PYR_DXS_TK_like"/>
    <property type="match status" value="1"/>
</dbReference>
<reference evidence="14" key="1">
    <citation type="journal article" date="2019" name="Int. J. Syst. Evol. Microbiol.">
        <title>The Global Catalogue of Microorganisms (GCM) 10K type strain sequencing project: providing services to taxonomists for standard genome sequencing and annotation.</title>
        <authorList>
            <consortium name="The Broad Institute Genomics Platform"/>
            <consortium name="The Broad Institute Genome Sequencing Center for Infectious Disease"/>
            <person name="Wu L."/>
            <person name="Ma J."/>
        </authorList>
    </citation>
    <scope>NUCLEOTIDE SEQUENCE [LARGE SCALE GENOMIC DNA]</scope>
    <source>
        <strain evidence="14">KCTC 32255</strain>
    </source>
</reference>
<dbReference type="PANTHER" id="PTHR43322">
    <property type="entry name" value="1-D-DEOXYXYLULOSE 5-PHOSPHATE SYNTHASE-RELATED"/>
    <property type="match status" value="1"/>
</dbReference>
<evidence type="ECO:0000259" key="12">
    <source>
        <dbReference type="SMART" id="SM00861"/>
    </source>
</evidence>
<evidence type="ECO:0000256" key="11">
    <source>
        <dbReference type="ARBA" id="ARBA00023229"/>
    </source>
</evidence>
<dbReference type="Gene3D" id="3.40.50.920">
    <property type="match status" value="1"/>
</dbReference>
<proteinExistence type="inferred from homology"/>
<protein>
    <recommendedName>
        <fullName evidence="5">1-deoxy-D-xylulose-5-phosphate synthase</fullName>
        <ecNumber evidence="5">2.2.1.7</ecNumber>
    </recommendedName>
</protein>
<dbReference type="InterPro" id="IPR005477">
    <property type="entry name" value="Dxylulose-5-P_synthase"/>
</dbReference>
<dbReference type="Proteomes" id="UP001596337">
    <property type="component" value="Unassembled WGS sequence"/>
</dbReference>
<keyword evidence="11" id="KW-0414">Isoprene biosynthesis</keyword>
<evidence type="ECO:0000256" key="3">
    <source>
        <dbReference type="ARBA" id="ARBA00011081"/>
    </source>
</evidence>
<comment type="cofactor">
    <cofactor evidence="1">
        <name>Mg(2+)</name>
        <dbReference type="ChEBI" id="CHEBI:18420"/>
    </cofactor>
</comment>
<evidence type="ECO:0000256" key="9">
    <source>
        <dbReference type="ARBA" id="ARBA00022977"/>
    </source>
</evidence>
<evidence type="ECO:0000256" key="7">
    <source>
        <dbReference type="ARBA" id="ARBA00022723"/>
    </source>
</evidence>
<dbReference type="InterPro" id="IPR005475">
    <property type="entry name" value="Transketolase-like_Pyr-bd"/>
</dbReference>
<dbReference type="EMBL" id="JBHSXX010000001">
    <property type="protein sequence ID" value="MFC6870321.1"/>
    <property type="molecule type" value="Genomic_DNA"/>
</dbReference>
<evidence type="ECO:0000256" key="1">
    <source>
        <dbReference type="ARBA" id="ARBA00001946"/>
    </source>
</evidence>
<evidence type="ECO:0000256" key="5">
    <source>
        <dbReference type="ARBA" id="ARBA00013150"/>
    </source>
</evidence>
<dbReference type="SMART" id="SM00861">
    <property type="entry name" value="Transket_pyr"/>
    <property type="match status" value="1"/>
</dbReference>
<name>A0ABW2C5E0_9PSEU</name>
<comment type="similarity">
    <text evidence="3">Belongs to the transketolase family. DXPS subfamily.</text>
</comment>
<evidence type="ECO:0000256" key="2">
    <source>
        <dbReference type="ARBA" id="ARBA00004980"/>
    </source>
</evidence>
<evidence type="ECO:0000256" key="4">
    <source>
        <dbReference type="ARBA" id="ARBA00011738"/>
    </source>
</evidence>
<sequence length="570" mass="60612">MTSQGDTLLSRVNEPSDLRVLSDAEVARLASEARDHLDSSRAEPVSTVELTLAVHRTFSAPKDVLLFDTQHTVVAREILTGRAEVPEGAPHQISEHAHAAAPLCYADGLAKAFAVRDTTRRRVVAVIGDDALTSGMSWEALNNIGAAPARPVVVVLNDNGRPYTSAQGGIARHLAELKRAAAGLAASQIPVQRRGKPLRTNMFTDLGFVYIGPVDGHSMSALERALRRAATVGRPVVVHCVTRRPNTDTTAVPPQSTTRRRSRTRRTWASVFEAELAALGADRDDVVCVTTGTGIGEFAARFPERVFDAGSAEPHAITSAAGLALGGTHPVVRMRADALPRAFDRLLADVARHRLPVTVVLDHAGVSDRGEHGVWDPSVLAAIPGLRLGAPRDTVRLRELLREAIHRETGPTVLRHPSGPAPLDVPATRRVGECDVLRETANPDVVLLAAGALAKPCLAAAESLALRDVTATVLDPRWTVPVDPALIKLLGAHRMVVVVEEATAIGGLGARLAQALAAAGSGTRVVTHALPPRFLPHAPRDQLLRACSLDAAGIARVIRTLLGKPSLRRE</sequence>
<gene>
    <name evidence="13" type="ORF">ACFQGD_24590</name>
</gene>
<keyword evidence="6" id="KW-0808">Transferase</keyword>
<feature type="domain" description="Transketolase-like pyrimidine-binding" evidence="12">
    <location>
        <begin position="266"/>
        <end position="423"/>
    </location>
</feature>
<comment type="subunit">
    <text evidence="4">Homodimer.</text>
</comment>
<dbReference type="Pfam" id="PF13292">
    <property type="entry name" value="DXP_synthase_N"/>
    <property type="match status" value="2"/>
</dbReference>